<comment type="caution">
    <text evidence="1">The sequence shown here is derived from an EMBL/GenBank/DDBJ whole genome shotgun (WGS) entry which is preliminary data.</text>
</comment>
<dbReference type="Proteomes" id="UP001290861">
    <property type="component" value="Unassembled WGS sequence"/>
</dbReference>
<reference evidence="1 2" key="1">
    <citation type="journal article" date="2024" name="Appl. Environ. Microbiol.">
        <title>Pontiella agarivorans sp. nov., a novel marine anaerobic bacterium capable of degrading macroalgal polysaccharides and fixing nitrogen.</title>
        <authorList>
            <person name="Liu N."/>
            <person name="Kivenson V."/>
            <person name="Peng X."/>
            <person name="Cui Z."/>
            <person name="Lankiewicz T.S."/>
            <person name="Gosselin K.M."/>
            <person name="English C.J."/>
            <person name="Blair E.M."/>
            <person name="O'Malley M.A."/>
            <person name="Valentine D.L."/>
        </authorList>
    </citation>
    <scope>NUCLEOTIDE SEQUENCE [LARGE SCALE GENOMIC DNA]</scope>
    <source>
        <strain evidence="1 2">NLcol2</strain>
    </source>
</reference>
<evidence type="ECO:0000313" key="2">
    <source>
        <dbReference type="Proteomes" id="UP001290861"/>
    </source>
</evidence>
<proteinExistence type="predicted"/>
<keyword evidence="2" id="KW-1185">Reference proteome</keyword>
<organism evidence="1 2">
    <name type="scientific">Pontiella agarivorans</name>
    <dbReference type="NCBI Taxonomy" id="3038953"/>
    <lineage>
        <taxon>Bacteria</taxon>
        <taxon>Pseudomonadati</taxon>
        <taxon>Kiritimatiellota</taxon>
        <taxon>Kiritimatiellia</taxon>
        <taxon>Kiritimatiellales</taxon>
        <taxon>Pontiellaceae</taxon>
        <taxon>Pontiella</taxon>
    </lineage>
</organism>
<protein>
    <submittedName>
        <fullName evidence="1">Uncharacterized protein</fullName>
    </submittedName>
</protein>
<gene>
    <name evidence="1" type="ORF">P9H32_05165</name>
</gene>
<name>A0ABU5MUW9_9BACT</name>
<evidence type="ECO:0000313" key="1">
    <source>
        <dbReference type="EMBL" id="MDZ8118011.1"/>
    </source>
</evidence>
<dbReference type="RefSeq" id="WP_322607811.1">
    <property type="nucleotide sequence ID" value="NZ_JARVCO010000007.1"/>
</dbReference>
<accession>A0ABU5MUW9</accession>
<dbReference type="EMBL" id="JARVCO010000007">
    <property type="protein sequence ID" value="MDZ8118011.1"/>
    <property type="molecule type" value="Genomic_DNA"/>
</dbReference>
<sequence>MFRNRTILFALLIPLMLNLLAAFVAEPLREQDRQTCIELKGELCPTDGMALVKEHPSDEAHVFFYSVSRKRLIPECDSSGSGTRLFFMPSFAGSPLADGWRMPLRI</sequence>